<dbReference type="EMBL" id="VJWX01000040">
    <property type="protein sequence ID" value="TVT57838.1"/>
    <property type="molecule type" value="Genomic_DNA"/>
</dbReference>
<dbReference type="Pfam" id="PF00440">
    <property type="entry name" value="TetR_N"/>
    <property type="match status" value="1"/>
</dbReference>
<comment type="caution">
    <text evidence="6">The sequence shown here is derived from an EMBL/GenBank/DDBJ whole genome shotgun (WGS) entry which is preliminary data.</text>
</comment>
<dbReference type="Pfam" id="PF13305">
    <property type="entry name" value="TetR_C_33"/>
    <property type="match status" value="1"/>
</dbReference>
<dbReference type="PANTHER" id="PTHR30055:SF243">
    <property type="entry name" value="HTH-TYPE TRANSCRIPTIONAL REGULATOR RV1816"/>
    <property type="match status" value="1"/>
</dbReference>
<name>A0A558D9Y4_9PSEU</name>
<dbReference type="InterPro" id="IPR001647">
    <property type="entry name" value="HTH_TetR"/>
</dbReference>
<keyword evidence="3" id="KW-0804">Transcription</keyword>
<evidence type="ECO:0000256" key="1">
    <source>
        <dbReference type="ARBA" id="ARBA00023015"/>
    </source>
</evidence>
<feature type="domain" description="HTH tetR-type" evidence="5">
    <location>
        <begin position="56"/>
        <end position="116"/>
    </location>
</feature>
<evidence type="ECO:0000256" key="3">
    <source>
        <dbReference type="ARBA" id="ARBA00023163"/>
    </source>
</evidence>
<dbReference type="SUPFAM" id="SSF46689">
    <property type="entry name" value="Homeodomain-like"/>
    <property type="match status" value="1"/>
</dbReference>
<dbReference type="PANTHER" id="PTHR30055">
    <property type="entry name" value="HTH-TYPE TRANSCRIPTIONAL REGULATOR RUTR"/>
    <property type="match status" value="1"/>
</dbReference>
<accession>A0A558D9Y4</accession>
<dbReference type="SUPFAM" id="SSF48498">
    <property type="entry name" value="Tetracyclin repressor-like, C-terminal domain"/>
    <property type="match status" value="1"/>
</dbReference>
<keyword evidence="1" id="KW-0805">Transcription regulation</keyword>
<dbReference type="GO" id="GO:0003700">
    <property type="term" value="F:DNA-binding transcription factor activity"/>
    <property type="evidence" value="ECO:0007669"/>
    <property type="project" value="TreeGrafter"/>
</dbReference>
<feature type="DNA-binding region" description="H-T-H motif" evidence="4">
    <location>
        <begin position="79"/>
        <end position="98"/>
    </location>
</feature>
<dbReference type="InterPro" id="IPR036271">
    <property type="entry name" value="Tet_transcr_reg_TetR-rel_C_sf"/>
</dbReference>
<dbReference type="GO" id="GO:0000976">
    <property type="term" value="F:transcription cis-regulatory region binding"/>
    <property type="evidence" value="ECO:0007669"/>
    <property type="project" value="TreeGrafter"/>
</dbReference>
<proteinExistence type="predicted"/>
<dbReference type="InterPro" id="IPR009057">
    <property type="entry name" value="Homeodomain-like_sf"/>
</dbReference>
<evidence type="ECO:0000256" key="2">
    <source>
        <dbReference type="ARBA" id="ARBA00023125"/>
    </source>
</evidence>
<evidence type="ECO:0000313" key="7">
    <source>
        <dbReference type="Proteomes" id="UP000320011"/>
    </source>
</evidence>
<organism evidence="6 7">
    <name type="scientific">Amycolatopsis rhizosphaerae</name>
    <dbReference type="NCBI Taxonomy" id="2053003"/>
    <lineage>
        <taxon>Bacteria</taxon>
        <taxon>Bacillati</taxon>
        <taxon>Actinomycetota</taxon>
        <taxon>Actinomycetes</taxon>
        <taxon>Pseudonocardiales</taxon>
        <taxon>Pseudonocardiaceae</taxon>
        <taxon>Amycolatopsis</taxon>
    </lineage>
</organism>
<protein>
    <submittedName>
        <fullName evidence="6">TetR/AcrR family transcriptional regulator</fullName>
    </submittedName>
</protein>
<dbReference type="InterPro" id="IPR050109">
    <property type="entry name" value="HTH-type_TetR-like_transc_reg"/>
</dbReference>
<dbReference type="OrthoDB" id="3210322at2"/>
<dbReference type="Proteomes" id="UP000320011">
    <property type="component" value="Unassembled WGS sequence"/>
</dbReference>
<keyword evidence="7" id="KW-1185">Reference proteome</keyword>
<dbReference type="Gene3D" id="1.10.357.10">
    <property type="entry name" value="Tetracycline Repressor, domain 2"/>
    <property type="match status" value="1"/>
</dbReference>
<dbReference type="PROSITE" id="PS50977">
    <property type="entry name" value="HTH_TETR_2"/>
    <property type="match status" value="1"/>
</dbReference>
<dbReference type="AlphaFoldDB" id="A0A558D9Y4"/>
<sequence length="288" mass="31309">MPAGRGEVFPLSQAPASVCRPITTRRSELARHRLDQRCRVSRVSGQTVSRRDRLRAQTSAEIKAIAMKLMADGGPDAISLRAIAREMGMTAGAIYSYFATRDDLVTTLIGDVYTSAVTVAESARDAVPDDDPGGRIMAWAQAMREWAVANPEGFRLIYGDPVPGYRPPEDSPGKQAELRACTGLIGLVADAWPSARALQPADREHRWSDFDPDLVARVRADFPDLPPAAVALTLRVWGRMHGLTALEIYGHLRALTHDPGSVYLDEMRDLIASLGLGPNTGRRPTANG</sequence>
<evidence type="ECO:0000259" key="5">
    <source>
        <dbReference type="PROSITE" id="PS50977"/>
    </source>
</evidence>
<dbReference type="InterPro" id="IPR025996">
    <property type="entry name" value="MT1864/Rv1816-like_C"/>
</dbReference>
<keyword evidence="2 4" id="KW-0238">DNA-binding</keyword>
<reference evidence="6 7" key="2">
    <citation type="submission" date="2019-08" db="EMBL/GenBank/DDBJ databases">
        <title>Amycolatopsis acidicola sp. nov., isolated from peat swamp forest soil.</title>
        <authorList>
            <person name="Srisuk N."/>
        </authorList>
    </citation>
    <scope>NUCLEOTIDE SEQUENCE [LARGE SCALE GENOMIC DNA]</scope>
    <source>
        <strain evidence="6 7">TBRC 6029</strain>
    </source>
</reference>
<evidence type="ECO:0000313" key="6">
    <source>
        <dbReference type="EMBL" id="TVT57838.1"/>
    </source>
</evidence>
<gene>
    <name evidence="6" type="ORF">FNH05_06760</name>
</gene>
<reference evidence="6 7" key="1">
    <citation type="submission" date="2019-07" db="EMBL/GenBank/DDBJ databases">
        <authorList>
            <person name="Duangmal K."/>
            <person name="Teo W.F.A."/>
        </authorList>
    </citation>
    <scope>NUCLEOTIDE SEQUENCE [LARGE SCALE GENOMIC DNA]</scope>
    <source>
        <strain evidence="6 7">TBRC 6029</strain>
    </source>
</reference>
<evidence type="ECO:0000256" key="4">
    <source>
        <dbReference type="PROSITE-ProRule" id="PRU00335"/>
    </source>
</evidence>